<feature type="transmembrane region" description="Helical" evidence="5">
    <location>
        <begin position="120"/>
        <end position="142"/>
    </location>
</feature>
<evidence type="ECO:0000313" key="7">
    <source>
        <dbReference type="Proteomes" id="UP000831947"/>
    </source>
</evidence>
<organism evidence="6 7">
    <name type="scientific">Bombilactobacillus thymidiniphilus</name>
    <dbReference type="NCBI Taxonomy" id="2923363"/>
    <lineage>
        <taxon>Bacteria</taxon>
        <taxon>Bacillati</taxon>
        <taxon>Bacillota</taxon>
        <taxon>Bacilli</taxon>
        <taxon>Lactobacillales</taxon>
        <taxon>Lactobacillaceae</taxon>
        <taxon>Bombilactobacillus</taxon>
    </lineage>
</organism>
<protein>
    <submittedName>
        <fullName evidence="6">CvpA family protein</fullName>
    </submittedName>
</protein>
<keyword evidence="3 5" id="KW-1133">Transmembrane helix</keyword>
<dbReference type="PANTHER" id="PTHR37306">
    <property type="entry name" value="COLICIN V PRODUCTION PROTEIN"/>
    <property type="match status" value="1"/>
</dbReference>
<accession>A0ABY4PEA2</accession>
<dbReference type="InterPro" id="IPR003825">
    <property type="entry name" value="Colicin-V_CvpA"/>
</dbReference>
<dbReference type="PANTHER" id="PTHR37306:SF1">
    <property type="entry name" value="COLICIN V PRODUCTION PROTEIN"/>
    <property type="match status" value="1"/>
</dbReference>
<keyword evidence="7" id="KW-1185">Reference proteome</keyword>
<evidence type="ECO:0000256" key="3">
    <source>
        <dbReference type="ARBA" id="ARBA00022989"/>
    </source>
</evidence>
<feature type="transmembrane region" description="Helical" evidence="5">
    <location>
        <begin position="77"/>
        <end position="100"/>
    </location>
</feature>
<feature type="transmembrane region" description="Helical" evidence="5">
    <location>
        <begin position="23"/>
        <end position="40"/>
    </location>
</feature>
<evidence type="ECO:0000256" key="4">
    <source>
        <dbReference type="ARBA" id="ARBA00023136"/>
    </source>
</evidence>
<keyword evidence="2 5" id="KW-0812">Transmembrane</keyword>
<evidence type="ECO:0000313" key="6">
    <source>
        <dbReference type="EMBL" id="UQS83895.1"/>
    </source>
</evidence>
<gene>
    <name evidence="6" type="ORF">MOO47_01510</name>
</gene>
<name>A0ABY4PEA2_9LACO</name>
<keyword evidence="4 5" id="KW-0472">Membrane</keyword>
<evidence type="ECO:0000256" key="1">
    <source>
        <dbReference type="ARBA" id="ARBA00004141"/>
    </source>
</evidence>
<comment type="subcellular location">
    <subcellularLocation>
        <location evidence="1">Membrane</location>
        <topology evidence="1">Multi-pass membrane protein</topology>
    </subcellularLocation>
</comment>
<reference evidence="6 7" key="1">
    <citation type="journal article" date="2022" name="Int. J. Syst. Evol. Microbiol.">
        <title>Apilactobacillus apisilvae sp. nov., Nicolia spurrieriana gen. nov. sp. nov., Bombilactobacillus folatiphilus sp. nov. and Bombilactobacillus thymidiniphilus sp. nov., four new lactic acid bacterial isolates from stingless bees Tetragonula carbonaria and Austroplebeia australis.</title>
        <authorList>
            <person name="Oliphant S.A."/>
            <person name="Watson-Haigh N.S."/>
            <person name="Sumby K.M."/>
            <person name="Gardner J."/>
            <person name="Groom S."/>
            <person name="Jiranek V."/>
        </authorList>
    </citation>
    <scope>NUCLEOTIDE SEQUENCE [LARGE SCALE GENOMIC DNA]</scope>
    <source>
        <strain evidence="6 7">SG4_A1</strain>
    </source>
</reference>
<evidence type="ECO:0000256" key="2">
    <source>
        <dbReference type="ARBA" id="ARBA00022692"/>
    </source>
</evidence>
<evidence type="ECO:0000256" key="5">
    <source>
        <dbReference type="SAM" id="Phobius"/>
    </source>
</evidence>
<dbReference type="EMBL" id="CP093365">
    <property type="protein sequence ID" value="UQS83895.1"/>
    <property type="molecule type" value="Genomic_DNA"/>
</dbReference>
<dbReference type="Proteomes" id="UP000831947">
    <property type="component" value="Chromosome"/>
</dbReference>
<dbReference type="RefSeq" id="WP_249513080.1">
    <property type="nucleotide sequence ID" value="NZ_CP093365.1"/>
</dbReference>
<dbReference type="Pfam" id="PF02674">
    <property type="entry name" value="Colicin_V"/>
    <property type="match status" value="1"/>
</dbReference>
<proteinExistence type="predicted"/>
<sequence length="176" mass="19712">MLIMLILAYGVYAGIRRGLALQIVYTCGYLISFLVAIFSYRSIGPKLDLIIPYPSASPQSYFAFFSPKVSLSLDKSFYLGTAFLMVVFGGWIITRIVGAYFTDWTYLTIGDDWNAPLSGILALICNYIGIFIVLYIMALVPISGLQHLLNHSWLASVMIRYSTGLTDLFTKLLIYN</sequence>